<name>A0A9W9AX42_9AGAR</name>
<reference evidence="2" key="1">
    <citation type="submission" date="2022-08" db="EMBL/GenBank/DDBJ databases">
        <authorList>
            <consortium name="DOE Joint Genome Institute"/>
            <person name="Min B."/>
            <person name="Riley R."/>
            <person name="Sierra-Patev S."/>
            <person name="Naranjo-Ortiz M."/>
            <person name="Looney B."/>
            <person name="Konkel Z."/>
            <person name="Slot J.C."/>
            <person name="Sakamoto Y."/>
            <person name="Steenwyk J.L."/>
            <person name="Rokas A."/>
            <person name="Carro J."/>
            <person name="Camarero S."/>
            <person name="Ferreira P."/>
            <person name="Molpeceres G."/>
            <person name="Ruiz-Duenas F.J."/>
            <person name="Serrano A."/>
            <person name="Henrissat B."/>
            <person name="Drula E."/>
            <person name="Hughes K.W."/>
            <person name="Mata J.L."/>
            <person name="Ishikawa N.K."/>
            <person name="Vargas-Isla R."/>
            <person name="Ushijima S."/>
            <person name="Smith C.A."/>
            <person name="Ahrendt S."/>
            <person name="Andreopoulos W."/>
            <person name="He G."/>
            <person name="Labutti K."/>
            <person name="Lipzen A."/>
            <person name="Ng V."/>
            <person name="Sandor L."/>
            <person name="Barry K."/>
            <person name="Martinez A.T."/>
            <person name="Xiao Y."/>
            <person name="Gibbons J.G."/>
            <person name="Terashima K."/>
            <person name="Hibbett D.S."/>
            <person name="Grigoriev I.V."/>
        </authorList>
    </citation>
    <scope>NUCLEOTIDE SEQUENCE</scope>
    <source>
        <strain evidence="2">Sp2 HRB7682 ss15</strain>
    </source>
</reference>
<feature type="chain" id="PRO_5040956372" description="F-box domain-containing protein" evidence="1">
    <location>
        <begin position="24"/>
        <end position="525"/>
    </location>
</feature>
<dbReference type="AlphaFoldDB" id="A0A9W9AX42"/>
<evidence type="ECO:0000313" key="3">
    <source>
        <dbReference type="Proteomes" id="UP001150238"/>
    </source>
</evidence>
<keyword evidence="1" id="KW-0732">Signal</keyword>
<comment type="caution">
    <text evidence="2">The sequence shown here is derived from an EMBL/GenBank/DDBJ whole genome shotgun (WGS) entry which is preliminary data.</text>
</comment>
<sequence>MGLCQRSILLPVIRWIVWRSVITIDYCLSHLIMASTSANLNDLGFDIFEHIISHLRNEGQQGIVPLSLLSKQIRQHMLPVMFHNVCWPKDRSQFLPSSVWPYIKKLEFIYKSDYKQPLWVSQSRHGPSMKLLSAALPHIPNLATFVYSPDFPPNFDLIDALASTPSLHTLHIPTSFLVHDALTVFNSFHGVHDLVIEQVGKATLYDAPESKRLLSVQCVANIIQGCSETLESLEIPGEYCPLPNLLQRISLPVIRNFLLTGFPPLDSDSQNYPLWTVVQSMQKLKVLEVHCRLRVIGASPHRYELLPPNAAQDQNNLFSSRIESITISNPSFSDQIFKFLPHSLRSLILDFIPDSWENMLLSGNDTMLAYHKPEMIVRLLKSLPSSRPNLEQLCIKMGWCVTTNMLAGIYQCFPGLRALELQGIRYFNRAEEPESDMAGIVAVLEELEFLHTLKLAVEFKEDSYREGLRQERKIGSVDEAMQHWANIFRKRIKSLRDLAFEKRRHTGKGYGRRAAIGAPLWVWFS</sequence>
<evidence type="ECO:0000313" key="2">
    <source>
        <dbReference type="EMBL" id="KAJ4492596.1"/>
    </source>
</evidence>
<dbReference type="Proteomes" id="UP001150238">
    <property type="component" value="Unassembled WGS sequence"/>
</dbReference>
<organism evidence="2 3">
    <name type="scientific">Lentinula lateritia</name>
    <dbReference type="NCBI Taxonomy" id="40482"/>
    <lineage>
        <taxon>Eukaryota</taxon>
        <taxon>Fungi</taxon>
        <taxon>Dikarya</taxon>
        <taxon>Basidiomycota</taxon>
        <taxon>Agaricomycotina</taxon>
        <taxon>Agaricomycetes</taxon>
        <taxon>Agaricomycetidae</taxon>
        <taxon>Agaricales</taxon>
        <taxon>Marasmiineae</taxon>
        <taxon>Omphalotaceae</taxon>
        <taxon>Lentinula</taxon>
    </lineage>
</organism>
<feature type="signal peptide" evidence="1">
    <location>
        <begin position="1"/>
        <end position="23"/>
    </location>
</feature>
<dbReference type="EMBL" id="JANVFS010000004">
    <property type="protein sequence ID" value="KAJ4492596.1"/>
    <property type="molecule type" value="Genomic_DNA"/>
</dbReference>
<gene>
    <name evidence="2" type="ORF">C8J55DRAFT_209781</name>
</gene>
<accession>A0A9W9AX42</accession>
<reference evidence="2" key="2">
    <citation type="journal article" date="2023" name="Proc. Natl. Acad. Sci. U.S.A.">
        <title>A global phylogenomic analysis of the shiitake genus Lentinula.</title>
        <authorList>
            <person name="Sierra-Patev S."/>
            <person name="Min B."/>
            <person name="Naranjo-Ortiz M."/>
            <person name="Looney B."/>
            <person name="Konkel Z."/>
            <person name="Slot J.C."/>
            <person name="Sakamoto Y."/>
            <person name="Steenwyk J.L."/>
            <person name="Rokas A."/>
            <person name="Carro J."/>
            <person name="Camarero S."/>
            <person name="Ferreira P."/>
            <person name="Molpeceres G."/>
            <person name="Ruiz-Duenas F.J."/>
            <person name="Serrano A."/>
            <person name="Henrissat B."/>
            <person name="Drula E."/>
            <person name="Hughes K.W."/>
            <person name="Mata J.L."/>
            <person name="Ishikawa N.K."/>
            <person name="Vargas-Isla R."/>
            <person name="Ushijima S."/>
            <person name="Smith C.A."/>
            <person name="Donoghue J."/>
            <person name="Ahrendt S."/>
            <person name="Andreopoulos W."/>
            <person name="He G."/>
            <person name="LaButti K."/>
            <person name="Lipzen A."/>
            <person name="Ng V."/>
            <person name="Riley R."/>
            <person name="Sandor L."/>
            <person name="Barry K."/>
            <person name="Martinez A.T."/>
            <person name="Xiao Y."/>
            <person name="Gibbons J.G."/>
            <person name="Terashima K."/>
            <person name="Grigoriev I.V."/>
            <person name="Hibbett D."/>
        </authorList>
    </citation>
    <scope>NUCLEOTIDE SEQUENCE</scope>
    <source>
        <strain evidence="2">Sp2 HRB7682 ss15</strain>
    </source>
</reference>
<evidence type="ECO:0008006" key="4">
    <source>
        <dbReference type="Google" id="ProtNLM"/>
    </source>
</evidence>
<protein>
    <recommendedName>
        <fullName evidence="4">F-box domain-containing protein</fullName>
    </recommendedName>
</protein>
<evidence type="ECO:0000256" key="1">
    <source>
        <dbReference type="SAM" id="SignalP"/>
    </source>
</evidence>
<proteinExistence type="predicted"/>